<keyword evidence="2" id="KW-1185">Reference proteome</keyword>
<gene>
    <name evidence="1" type="ORF">L211DRAFT_495912</name>
</gene>
<dbReference type="OrthoDB" id="5417628at2759"/>
<name>A0A3N4LD69_9PEZI</name>
<proteinExistence type="predicted"/>
<protein>
    <submittedName>
        <fullName evidence="1">Uncharacterized protein</fullName>
    </submittedName>
</protein>
<organism evidence="1 2">
    <name type="scientific">Terfezia boudieri ATCC MYA-4762</name>
    <dbReference type="NCBI Taxonomy" id="1051890"/>
    <lineage>
        <taxon>Eukaryota</taxon>
        <taxon>Fungi</taxon>
        <taxon>Dikarya</taxon>
        <taxon>Ascomycota</taxon>
        <taxon>Pezizomycotina</taxon>
        <taxon>Pezizomycetes</taxon>
        <taxon>Pezizales</taxon>
        <taxon>Pezizaceae</taxon>
        <taxon>Terfezia</taxon>
    </lineage>
</organism>
<dbReference type="InParanoid" id="A0A3N4LD69"/>
<evidence type="ECO:0000313" key="1">
    <source>
        <dbReference type="EMBL" id="RPB20824.1"/>
    </source>
</evidence>
<reference evidence="1 2" key="1">
    <citation type="journal article" date="2018" name="Nat. Ecol. Evol.">
        <title>Pezizomycetes genomes reveal the molecular basis of ectomycorrhizal truffle lifestyle.</title>
        <authorList>
            <person name="Murat C."/>
            <person name="Payen T."/>
            <person name="Noel B."/>
            <person name="Kuo A."/>
            <person name="Morin E."/>
            <person name="Chen J."/>
            <person name="Kohler A."/>
            <person name="Krizsan K."/>
            <person name="Balestrini R."/>
            <person name="Da Silva C."/>
            <person name="Montanini B."/>
            <person name="Hainaut M."/>
            <person name="Levati E."/>
            <person name="Barry K.W."/>
            <person name="Belfiori B."/>
            <person name="Cichocki N."/>
            <person name="Clum A."/>
            <person name="Dockter R.B."/>
            <person name="Fauchery L."/>
            <person name="Guy J."/>
            <person name="Iotti M."/>
            <person name="Le Tacon F."/>
            <person name="Lindquist E.A."/>
            <person name="Lipzen A."/>
            <person name="Malagnac F."/>
            <person name="Mello A."/>
            <person name="Molinier V."/>
            <person name="Miyauchi S."/>
            <person name="Poulain J."/>
            <person name="Riccioni C."/>
            <person name="Rubini A."/>
            <person name="Sitrit Y."/>
            <person name="Splivallo R."/>
            <person name="Traeger S."/>
            <person name="Wang M."/>
            <person name="Zifcakova L."/>
            <person name="Wipf D."/>
            <person name="Zambonelli A."/>
            <person name="Paolocci F."/>
            <person name="Nowrousian M."/>
            <person name="Ottonello S."/>
            <person name="Baldrian P."/>
            <person name="Spatafora J.W."/>
            <person name="Henrissat B."/>
            <person name="Nagy L.G."/>
            <person name="Aury J.M."/>
            <person name="Wincker P."/>
            <person name="Grigoriev I.V."/>
            <person name="Bonfante P."/>
            <person name="Martin F.M."/>
        </authorList>
    </citation>
    <scope>NUCLEOTIDE SEQUENCE [LARGE SCALE GENOMIC DNA]</scope>
    <source>
        <strain evidence="1 2">ATCC MYA-4762</strain>
    </source>
</reference>
<dbReference type="Proteomes" id="UP000267821">
    <property type="component" value="Unassembled WGS sequence"/>
</dbReference>
<dbReference type="EMBL" id="ML121567">
    <property type="protein sequence ID" value="RPB20824.1"/>
    <property type="molecule type" value="Genomic_DNA"/>
</dbReference>
<dbReference type="AlphaFoldDB" id="A0A3N4LD69"/>
<accession>A0A3N4LD69</accession>
<sequence length="216" mass="24282">MRFRNWDVLVFPATDATPIQEFTTEFCNIPDPDHAFLSKMTSEDPETPGKEESKVLPTVSTYIPMLVPGTPFQISIHSWTQPQVVATIEPGQQAMIEARLFIDGVPITYVVCPASSTWPMVVDSYPVNSAFGTRKRNLTFPAFNQDSLNQWANGDTELGRIKIVISEGVAGTSSADDEVSYMRLKNIVCFYYRYAPQGQCQTPFTFPFLIHYPRVP</sequence>
<evidence type="ECO:0000313" key="2">
    <source>
        <dbReference type="Proteomes" id="UP000267821"/>
    </source>
</evidence>
<dbReference type="STRING" id="1051890.A0A3N4LD69"/>